<feature type="region of interest" description="Disordered" evidence="1">
    <location>
        <begin position="30"/>
        <end position="59"/>
    </location>
</feature>
<dbReference type="AlphaFoldDB" id="A0A0D0AJI6"/>
<feature type="domain" description="NADAR" evidence="2">
    <location>
        <begin position="177"/>
        <end position="317"/>
    </location>
</feature>
<sequence>MEMVMELKILQHPALRNALIVLDGMGEGGDGGGKGREIVNRDDRDTFWGDGGPGRGTNELGKILRRVRDRLVEKGERGPGIVPPPSRGKNARGARGIPQLPVVQGAGAAQAAVAGGGDGAAGPSQINAPFPAMTAPPQLGTQPSQSILPPDLPPPRQRIPLPPFFFTQSSLNYQGFFPHSPHRVLHQNQTYPTAAHLHEALQYLPAHPTIASNIRLCVNFFDIYPLKAANTIYVRRDWGKVFLQEMEKVLELKFSQHPELRNALIVLDRMGEGGEGGGKGREIVYRDERQSFWGDGGGPGRGTNELGKILSKVRDRLVEERERELGHPADRNGHSGFDLDLNTIHEHSREGVAFRSNGVLNPERLRDVEQWRRSLHVIFTRPISR</sequence>
<keyword evidence="4" id="KW-1185">Reference proteome</keyword>
<dbReference type="Pfam" id="PF08719">
    <property type="entry name" value="NADAR"/>
    <property type="match status" value="1"/>
</dbReference>
<dbReference type="EMBL" id="KN834907">
    <property type="protein sequence ID" value="KIK50355.1"/>
    <property type="molecule type" value="Genomic_DNA"/>
</dbReference>
<gene>
    <name evidence="3" type="ORF">GYMLUDRAFT_461990</name>
</gene>
<evidence type="ECO:0000256" key="1">
    <source>
        <dbReference type="SAM" id="MobiDB-lite"/>
    </source>
</evidence>
<proteinExistence type="predicted"/>
<evidence type="ECO:0000313" key="3">
    <source>
        <dbReference type="EMBL" id="KIK50355.1"/>
    </source>
</evidence>
<name>A0A0D0AJI6_9AGAR</name>
<protein>
    <recommendedName>
        <fullName evidence="2">NADAR domain-containing protein</fullName>
    </recommendedName>
</protein>
<accession>A0A0D0AJI6</accession>
<dbReference type="SUPFAM" id="SSF143990">
    <property type="entry name" value="YbiA-like"/>
    <property type="match status" value="2"/>
</dbReference>
<dbReference type="Gene3D" id="1.10.357.40">
    <property type="entry name" value="YbiA-like"/>
    <property type="match status" value="2"/>
</dbReference>
<evidence type="ECO:0000259" key="2">
    <source>
        <dbReference type="Pfam" id="PF08719"/>
    </source>
</evidence>
<dbReference type="CDD" id="cd15457">
    <property type="entry name" value="NADAR"/>
    <property type="match status" value="2"/>
</dbReference>
<evidence type="ECO:0000313" key="4">
    <source>
        <dbReference type="Proteomes" id="UP000053593"/>
    </source>
</evidence>
<dbReference type="InterPro" id="IPR012816">
    <property type="entry name" value="NADAR"/>
</dbReference>
<dbReference type="OrthoDB" id="206452at2759"/>
<organism evidence="3 4">
    <name type="scientific">Collybiopsis luxurians FD-317 M1</name>
    <dbReference type="NCBI Taxonomy" id="944289"/>
    <lineage>
        <taxon>Eukaryota</taxon>
        <taxon>Fungi</taxon>
        <taxon>Dikarya</taxon>
        <taxon>Basidiomycota</taxon>
        <taxon>Agaricomycotina</taxon>
        <taxon>Agaricomycetes</taxon>
        <taxon>Agaricomycetidae</taxon>
        <taxon>Agaricales</taxon>
        <taxon>Marasmiineae</taxon>
        <taxon>Omphalotaceae</taxon>
        <taxon>Collybiopsis</taxon>
        <taxon>Collybiopsis luxurians</taxon>
    </lineage>
</organism>
<feature type="compositionally biased region" description="Basic and acidic residues" evidence="1">
    <location>
        <begin position="33"/>
        <end position="47"/>
    </location>
</feature>
<dbReference type="HOGENOM" id="CLU_717751_0_0_1"/>
<dbReference type="Proteomes" id="UP000053593">
    <property type="component" value="Unassembled WGS sequence"/>
</dbReference>
<reference evidence="3 4" key="1">
    <citation type="submission" date="2014-04" db="EMBL/GenBank/DDBJ databases">
        <title>Evolutionary Origins and Diversification of the Mycorrhizal Mutualists.</title>
        <authorList>
            <consortium name="DOE Joint Genome Institute"/>
            <consortium name="Mycorrhizal Genomics Consortium"/>
            <person name="Kohler A."/>
            <person name="Kuo A."/>
            <person name="Nagy L.G."/>
            <person name="Floudas D."/>
            <person name="Copeland A."/>
            <person name="Barry K.W."/>
            <person name="Cichocki N."/>
            <person name="Veneault-Fourrey C."/>
            <person name="LaButti K."/>
            <person name="Lindquist E.A."/>
            <person name="Lipzen A."/>
            <person name="Lundell T."/>
            <person name="Morin E."/>
            <person name="Murat C."/>
            <person name="Riley R."/>
            <person name="Ohm R."/>
            <person name="Sun H."/>
            <person name="Tunlid A."/>
            <person name="Henrissat B."/>
            <person name="Grigoriev I.V."/>
            <person name="Hibbett D.S."/>
            <person name="Martin F."/>
        </authorList>
    </citation>
    <scope>NUCLEOTIDE SEQUENCE [LARGE SCALE GENOMIC DNA]</scope>
    <source>
        <strain evidence="3 4">FD-317 M1</strain>
    </source>
</reference>
<dbReference type="InterPro" id="IPR037238">
    <property type="entry name" value="YbiA-like_sf"/>
</dbReference>